<sequence length="231" mass="24850">MACGSIASFQFLCSPPSTPKTPTKPFFSSSSSSSIFGNSSSLLFSPNSSSISNEKMRRLRVHASVDRVDLGENAEGIISGEWPDNFSLLTYDDLRAHLEPEVFKEKMNPSAVLGDIMSTLIRTATEDQTLEEIDHLFEVVSGLPVVDNGLVCIGVVSKRDIQKASNGLKSKVGEVMSSPAITLSPEKTVLDAAALMLKEKIHRIPIVNKGGQVVGMVTRTDIFKALEGPPA</sequence>
<accession>A0ACC2L0T3</accession>
<proteinExistence type="predicted"/>
<name>A0ACC2L0T3_PERAE</name>
<dbReference type="Proteomes" id="UP001234297">
    <property type="component" value="Chromosome 6"/>
</dbReference>
<reference evidence="1 2" key="1">
    <citation type="journal article" date="2022" name="Hortic Res">
        <title>A haplotype resolved chromosomal level avocado genome allows analysis of novel avocado genes.</title>
        <authorList>
            <person name="Nath O."/>
            <person name="Fletcher S.J."/>
            <person name="Hayward A."/>
            <person name="Shaw L.M."/>
            <person name="Masouleh A.K."/>
            <person name="Furtado A."/>
            <person name="Henry R.J."/>
            <person name="Mitter N."/>
        </authorList>
    </citation>
    <scope>NUCLEOTIDE SEQUENCE [LARGE SCALE GENOMIC DNA]</scope>
    <source>
        <strain evidence="2">cv. Hass</strain>
    </source>
</reference>
<gene>
    <name evidence="1" type="ORF">MRB53_020227</name>
</gene>
<keyword evidence="2" id="KW-1185">Reference proteome</keyword>
<evidence type="ECO:0000313" key="1">
    <source>
        <dbReference type="EMBL" id="KAJ8626920.1"/>
    </source>
</evidence>
<organism evidence="1 2">
    <name type="scientific">Persea americana</name>
    <name type="common">Avocado</name>
    <dbReference type="NCBI Taxonomy" id="3435"/>
    <lineage>
        <taxon>Eukaryota</taxon>
        <taxon>Viridiplantae</taxon>
        <taxon>Streptophyta</taxon>
        <taxon>Embryophyta</taxon>
        <taxon>Tracheophyta</taxon>
        <taxon>Spermatophyta</taxon>
        <taxon>Magnoliopsida</taxon>
        <taxon>Magnoliidae</taxon>
        <taxon>Laurales</taxon>
        <taxon>Lauraceae</taxon>
        <taxon>Persea</taxon>
    </lineage>
</organism>
<protein>
    <submittedName>
        <fullName evidence="1">Uncharacterized protein</fullName>
    </submittedName>
</protein>
<evidence type="ECO:0000313" key="2">
    <source>
        <dbReference type="Proteomes" id="UP001234297"/>
    </source>
</evidence>
<comment type="caution">
    <text evidence="1">The sequence shown here is derived from an EMBL/GenBank/DDBJ whole genome shotgun (WGS) entry which is preliminary data.</text>
</comment>
<dbReference type="EMBL" id="CM056814">
    <property type="protein sequence ID" value="KAJ8626920.1"/>
    <property type="molecule type" value="Genomic_DNA"/>
</dbReference>